<evidence type="ECO:0008006" key="2">
    <source>
        <dbReference type="Google" id="ProtNLM"/>
    </source>
</evidence>
<dbReference type="EMBL" id="UINC01127356">
    <property type="protein sequence ID" value="SVD06419.1"/>
    <property type="molecule type" value="Genomic_DNA"/>
</dbReference>
<evidence type="ECO:0000313" key="1">
    <source>
        <dbReference type="EMBL" id="SVD06419.1"/>
    </source>
</evidence>
<sequence>DLVDPYTGVVFLGNDLNDIPLLRRAGWAVVPSDAHPLVRAIADVVLPEHGGESFVRRFVERMLGVDHMTEDEIDELVSDS</sequence>
<dbReference type="InterPro" id="IPR036412">
    <property type="entry name" value="HAD-like_sf"/>
</dbReference>
<dbReference type="AlphaFoldDB" id="A0A382S976"/>
<reference evidence="1" key="1">
    <citation type="submission" date="2018-05" db="EMBL/GenBank/DDBJ databases">
        <authorList>
            <person name="Lanie J.A."/>
            <person name="Ng W.-L."/>
            <person name="Kazmierczak K.M."/>
            <person name="Andrzejewski T.M."/>
            <person name="Davidsen T.M."/>
            <person name="Wayne K.J."/>
            <person name="Tettelin H."/>
            <person name="Glass J.I."/>
            <person name="Rusch D."/>
            <person name="Podicherti R."/>
            <person name="Tsui H.-C.T."/>
            <person name="Winkler M.E."/>
        </authorList>
    </citation>
    <scope>NUCLEOTIDE SEQUENCE</scope>
</reference>
<feature type="non-terminal residue" evidence="1">
    <location>
        <position position="1"/>
    </location>
</feature>
<dbReference type="InterPro" id="IPR023214">
    <property type="entry name" value="HAD_sf"/>
</dbReference>
<name>A0A382S976_9ZZZZ</name>
<accession>A0A382S976</accession>
<dbReference type="Gene3D" id="3.40.50.1000">
    <property type="entry name" value="HAD superfamily/HAD-like"/>
    <property type="match status" value="1"/>
</dbReference>
<organism evidence="1">
    <name type="scientific">marine metagenome</name>
    <dbReference type="NCBI Taxonomy" id="408172"/>
    <lineage>
        <taxon>unclassified sequences</taxon>
        <taxon>metagenomes</taxon>
        <taxon>ecological metagenomes</taxon>
    </lineage>
</organism>
<proteinExistence type="predicted"/>
<gene>
    <name evidence="1" type="ORF">METZ01_LOCUS359273</name>
</gene>
<dbReference type="SUPFAM" id="SSF56784">
    <property type="entry name" value="HAD-like"/>
    <property type="match status" value="1"/>
</dbReference>
<dbReference type="Pfam" id="PF08282">
    <property type="entry name" value="Hydrolase_3"/>
    <property type="match status" value="1"/>
</dbReference>
<protein>
    <recommendedName>
        <fullName evidence="2">Phosphatase</fullName>
    </recommendedName>
</protein>